<dbReference type="Proteomes" id="UP001596207">
    <property type="component" value="Unassembled WGS sequence"/>
</dbReference>
<sequence length="141" mass="15246">MRRVDGGEPNAGRGDEPDGGERGLAGRGWVMMPSESRTVANRVVAYLVFLCWHGLVIVAYLAVLDRQSSLRGPSYGNSPWEDMVILGVYSAPVFLGTLLAGLFWLWSLLAGDRIRSAVALGTVATSPTFLLVAMATLVHLW</sequence>
<dbReference type="EMBL" id="JBHSQQ010000010">
    <property type="protein sequence ID" value="MFC5940597.1"/>
    <property type="molecule type" value="Genomic_DNA"/>
</dbReference>
<keyword evidence="2" id="KW-0812">Transmembrane</keyword>
<evidence type="ECO:0000313" key="4">
    <source>
        <dbReference type="Proteomes" id="UP001596207"/>
    </source>
</evidence>
<feature type="transmembrane region" description="Helical" evidence="2">
    <location>
        <begin position="43"/>
        <end position="63"/>
    </location>
</feature>
<evidence type="ECO:0000256" key="2">
    <source>
        <dbReference type="SAM" id="Phobius"/>
    </source>
</evidence>
<feature type="region of interest" description="Disordered" evidence="1">
    <location>
        <begin position="1"/>
        <end position="24"/>
    </location>
</feature>
<feature type="transmembrane region" description="Helical" evidence="2">
    <location>
        <begin position="118"/>
        <end position="140"/>
    </location>
</feature>
<reference evidence="4" key="1">
    <citation type="journal article" date="2019" name="Int. J. Syst. Evol. Microbiol.">
        <title>The Global Catalogue of Microorganisms (GCM) 10K type strain sequencing project: providing services to taxonomists for standard genome sequencing and annotation.</title>
        <authorList>
            <consortium name="The Broad Institute Genomics Platform"/>
            <consortium name="The Broad Institute Genome Sequencing Center for Infectious Disease"/>
            <person name="Wu L."/>
            <person name="Ma J."/>
        </authorList>
    </citation>
    <scope>NUCLEOTIDE SEQUENCE [LARGE SCALE GENOMIC DNA]</scope>
    <source>
        <strain evidence="4">CGMCC 4.7173</strain>
    </source>
</reference>
<protein>
    <recommendedName>
        <fullName evidence="5">Yip1 domain-containing protein</fullName>
    </recommendedName>
</protein>
<keyword evidence="2" id="KW-0472">Membrane</keyword>
<dbReference type="RefSeq" id="WP_353901513.1">
    <property type="nucleotide sequence ID" value="NZ_CP158970.1"/>
</dbReference>
<comment type="caution">
    <text evidence="3">The sequence shown here is derived from an EMBL/GenBank/DDBJ whole genome shotgun (WGS) entry which is preliminary data.</text>
</comment>
<name>A0ABW1HGH5_9ACTN</name>
<organism evidence="3 4">
    <name type="scientific">Micromonospora harpali</name>
    <dbReference type="NCBI Taxonomy" id="1490225"/>
    <lineage>
        <taxon>Bacteria</taxon>
        <taxon>Bacillati</taxon>
        <taxon>Actinomycetota</taxon>
        <taxon>Actinomycetes</taxon>
        <taxon>Micromonosporales</taxon>
        <taxon>Micromonosporaceae</taxon>
        <taxon>Micromonospora</taxon>
    </lineage>
</organism>
<evidence type="ECO:0000313" key="3">
    <source>
        <dbReference type="EMBL" id="MFC5940597.1"/>
    </source>
</evidence>
<accession>A0ABW1HGH5</accession>
<keyword evidence="2" id="KW-1133">Transmembrane helix</keyword>
<feature type="transmembrane region" description="Helical" evidence="2">
    <location>
        <begin position="83"/>
        <end position="106"/>
    </location>
</feature>
<evidence type="ECO:0000256" key="1">
    <source>
        <dbReference type="SAM" id="MobiDB-lite"/>
    </source>
</evidence>
<gene>
    <name evidence="3" type="ORF">ACFPZ4_03780</name>
</gene>
<evidence type="ECO:0008006" key="5">
    <source>
        <dbReference type="Google" id="ProtNLM"/>
    </source>
</evidence>
<proteinExistence type="predicted"/>
<keyword evidence="4" id="KW-1185">Reference proteome</keyword>